<accession>W9R637</accession>
<dbReference type="InterPro" id="IPR059002">
    <property type="entry name" value="IBH1_N"/>
</dbReference>
<dbReference type="EMBL" id="KE344236">
    <property type="protein sequence ID" value="EXB55375.1"/>
    <property type="molecule type" value="Genomic_DNA"/>
</dbReference>
<dbReference type="Pfam" id="PF26576">
    <property type="entry name" value="IBH1_N"/>
    <property type="match status" value="1"/>
</dbReference>
<keyword evidence="2" id="KW-0804">Transcription</keyword>
<dbReference type="GO" id="GO:0006355">
    <property type="term" value="P:regulation of DNA-templated transcription"/>
    <property type="evidence" value="ECO:0007669"/>
    <property type="project" value="InterPro"/>
</dbReference>
<name>W9R637_9ROSA</name>
<keyword evidence="6" id="KW-1185">Reference proteome</keyword>
<keyword evidence="1" id="KW-0805">Transcription regulation</keyword>
<proteinExistence type="predicted"/>
<feature type="compositionally biased region" description="Basic and acidic residues" evidence="3">
    <location>
        <begin position="187"/>
        <end position="197"/>
    </location>
</feature>
<dbReference type="InterPro" id="IPR044660">
    <property type="entry name" value="IBH1-like"/>
</dbReference>
<organism evidence="5 6">
    <name type="scientific">Morus notabilis</name>
    <dbReference type="NCBI Taxonomy" id="981085"/>
    <lineage>
        <taxon>Eukaryota</taxon>
        <taxon>Viridiplantae</taxon>
        <taxon>Streptophyta</taxon>
        <taxon>Embryophyta</taxon>
        <taxon>Tracheophyta</taxon>
        <taxon>Spermatophyta</taxon>
        <taxon>Magnoliopsida</taxon>
        <taxon>eudicotyledons</taxon>
        <taxon>Gunneridae</taxon>
        <taxon>Pentapetalae</taxon>
        <taxon>rosids</taxon>
        <taxon>fabids</taxon>
        <taxon>Rosales</taxon>
        <taxon>Moraceae</taxon>
        <taxon>Moreae</taxon>
        <taxon>Morus</taxon>
    </lineage>
</organism>
<evidence type="ECO:0000256" key="1">
    <source>
        <dbReference type="ARBA" id="ARBA00023015"/>
    </source>
</evidence>
<feature type="compositionally biased region" description="Polar residues" evidence="3">
    <location>
        <begin position="46"/>
        <end position="58"/>
    </location>
</feature>
<gene>
    <name evidence="5" type="ORF">L484_016742</name>
</gene>
<reference evidence="6" key="1">
    <citation type="submission" date="2013-01" db="EMBL/GenBank/DDBJ databases">
        <title>Draft Genome Sequence of a Mulberry Tree, Morus notabilis C.K. Schneid.</title>
        <authorList>
            <person name="He N."/>
            <person name="Zhao S."/>
        </authorList>
    </citation>
    <scope>NUCLEOTIDE SEQUENCE</scope>
</reference>
<evidence type="ECO:0000256" key="2">
    <source>
        <dbReference type="ARBA" id="ARBA00023163"/>
    </source>
</evidence>
<protein>
    <recommendedName>
        <fullName evidence="4">IBH1-like N-terminal domain-containing protein</fullName>
    </recommendedName>
</protein>
<feature type="region of interest" description="Disordered" evidence="3">
    <location>
        <begin position="44"/>
        <end position="64"/>
    </location>
</feature>
<sequence>MGRQVMSKRMRVYSQETNKLLHLAFARNYINHLVPALKKKKMTINDEGSASSSNATSRNGKDGNAEREKIVRFEVDMAMALSAKEFAWSRALEANLRKEHETLRTNGGVTQKPSFHDQTSSFILTIESRPIFEERKGETLTLSPHNPTYDNVVKIMPLETSQNPRICDVKIMKKSSGTKSRRSGSIKGHDKKSEEDVINDKLANLRTVLPGGNEMGDHDELLTELASYITCLKSQASSVGYTWQRVIGSSIKWTRVKAPLVIETSSCKARSSGSHANKEVADSHVHEARAHLLESQNHENLIITPITAYQTKRLLPPCRAPTSQPLFKLTIRAPRRRRQRRCTTAEALGAEFHGRVEAYLTKSTLMSSLV</sequence>
<feature type="region of interest" description="Disordered" evidence="3">
    <location>
        <begin position="173"/>
        <end position="197"/>
    </location>
</feature>
<evidence type="ECO:0000313" key="6">
    <source>
        <dbReference type="Proteomes" id="UP000030645"/>
    </source>
</evidence>
<dbReference type="Proteomes" id="UP000030645">
    <property type="component" value="Unassembled WGS sequence"/>
</dbReference>
<dbReference type="eggNOG" id="ENOG502SB35">
    <property type="taxonomic scope" value="Eukaryota"/>
</dbReference>
<evidence type="ECO:0000256" key="3">
    <source>
        <dbReference type="SAM" id="MobiDB-lite"/>
    </source>
</evidence>
<dbReference type="PANTHER" id="PTHR33124:SF42">
    <property type="entry name" value="TRANSCRIPTION FACTOR BHLH146"/>
    <property type="match status" value="1"/>
</dbReference>
<dbReference type="PANTHER" id="PTHR33124">
    <property type="entry name" value="TRANSCRIPTION FACTOR IBH1-LIKE 1"/>
    <property type="match status" value="1"/>
</dbReference>
<evidence type="ECO:0000259" key="4">
    <source>
        <dbReference type="Pfam" id="PF26576"/>
    </source>
</evidence>
<feature type="domain" description="IBH1-like N-terminal" evidence="4">
    <location>
        <begin position="24"/>
        <end position="100"/>
    </location>
</feature>
<dbReference type="AlphaFoldDB" id="W9R637"/>
<evidence type="ECO:0000313" key="5">
    <source>
        <dbReference type="EMBL" id="EXB55375.1"/>
    </source>
</evidence>